<sequence>MADQKNVLVFGPTGQVGSAAALEAGKRGAKVWLAMRDPSKTIKGISKADEVKYGFERIKADLSDPSSLTEAVALSGAKTAFVYVLHDAQDAMKASFQALEAAGITYIALLSSYSVRGAASDESNIGSDFVQRVHASAEIALEDVGIPFAALRAAYFDSNLNWYAMDLQSAEIQVLHPQVQLDYLAPEDVGAVAGALIVTPDVSPDSPSKIVYICGPDLMTSYDAWEVVGKVFGRRYPVKSITEQQFIEKNSFLPEGFVVTMVNGLRKMLPPATWYPKELHDEAVGNIRKYAGREPISYESWLEANKAVFVRA</sequence>
<evidence type="ECO:0000259" key="1">
    <source>
        <dbReference type="Pfam" id="PF05368"/>
    </source>
</evidence>
<dbReference type="AlphaFoldDB" id="A0A9P4N948"/>
<organism evidence="2 3">
    <name type="scientific">Lojkania enalia</name>
    <dbReference type="NCBI Taxonomy" id="147567"/>
    <lineage>
        <taxon>Eukaryota</taxon>
        <taxon>Fungi</taxon>
        <taxon>Dikarya</taxon>
        <taxon>Ascomycota</taxon>
        <taxon>Pezizomycotina</taxon>
        <taxon>Dothideomycetes</taxon>
        <taxon>Pleosporomycetidae</taxon>
        <taxon>Pleosporales</taxon>
        <taxon>Pleosporales incertae sedis</taxon>
        <taxon>Lojkania</taxon>
    </lineage>
</organism>
<dbReference type="OrthoDB" id="419598at2759"/>
<evidence type="ECO:0000313" key="3">
    <source>
        <dbReference type="Proteomes" id="UP000800093"/>
    </source>
</evidence>
<dbReference type="InterPro" id="IPR036291">
    <property type="entry name" value="NAD(P)-bd_dom_sf"/>
</dbReference>
<dbReference type="Gene3D" id="3.40.50.720">
    <property type="entry name" value="NAD(P)-binding Rossmann-like Domain"/>
    <property type="match status" value="1"/>
</dbReference>
<dbReference type="PANTHER" id="PTHR43162:SF1">
    <property type="entry name" value="PRESTALK A DIFFERENTIATION PROTEIN A"/>
    <property type="match status" value="1"/>
</dbReference>
<evidence type="ECO:0000313" key="2">
    <source>
        <dbReference type="EMBL" id="KAF2268166.1"/>
    </source>
</evidence>
<dbReference type="Pfam" id="PF05368">
    <property type="entry name" value="NmrA"/>
    <property type="match status" value="1"/>
</dbReference>
<proteinExistence type="predicted"/>
<protein>
    <submittedName>
        <fullName evidence="2">NAD(P)-binding protein</fullName>
    </submittedName>
</protein>
<gene>
    <name evidence="2" type="ORF">CC78DRAFT_15513</name>
</gene>
<dbReference type="EMBL" id="ML986587">
    <property type="protein sequence ID" value="KAF2268166.1"/>
    <property type="molecule type" value="Genomic_DNA"/>
</dbReference>
<name>A0A9P4N948_9PLEO</name>
<comment type="caution">
    <text evidence="2">The sequence shown here is derived from an EMBL/GenBank/DDBJ whole genome shotgun (WGS) entry which is preliminary data.</text>
</comment>
<dbReference type="PANTHER" id="PTHR43162">
    <property type="match status" value="1"/>
</dbReference>
<dbReference type="SUPFAM" id="SSF51735">
    <property type="entry name" value="NAD(P)-binding Rossmann-fold domains"/>
    <property type="match status" value="1"/>
</dbReference>
<reference evidence="3" key="1">
    <citation type="journal article" date="2020" name="Stud. Mycol.">
        <title>101 Dothideomycetes genomes: A test case for predicting lifestyles and emergence of pathogens.</title>
        <authorList>
            <person name="Haridas S."/>
            <person name="Albert R."/>
            <person name="Binder M."/>
            <person name="Bloem J."/>
            <person name="LaButti K."/>
            <person name="Salamov A."/>
            <person name="Andreopoulos B."/>
            <person name="Baker S."/>
            <person name="Barry K."/>
            <person name="Bills G."/>
            <person name="Bluhm B."/>
            <person name="Cannon C."/>
            <person name="Castanera R."/>
            <person name="Culley D."/>
            <person name="Daum C."/>
            <person name="Ezra D."/>
            <person name="Gonzalez J."/>
            <person name="Henrissat B."/>
            <person name="Kuo A."/>
            <person name="Liang C."/>
            <person name="Lipzen A."/>
            <person name="Lutzoni F."/>
            <person name="Magnuson J."/>
            <person name="Mondo S."/>
            <person name="Nolan M."/>
            <person name="Ohm R."/>
            <person name="Pangilinan J."/>
            <person name="Park H.-J."/>
            <person name="Ramirez L."/>
            <person name="Alfaro M."/>
            <person name="Sun H."/>
            <person name="Tritt A."/>
            <person name="Yoshinaga Y."/>
            <person name="Zwiers L.-H."/>
            <person name="Turgeon B."/>
            <person name="Goodwin S."/>
            <person name="Spatafora J."/>
            <person name="Crous P."/>
            <person name="Grigoriev I."/>
        </authorList>
    </citation>
    <scope>NUCLEOTIDE SEQUENCE [LARGE SCALE GENOMIC DNA]</scope>
    <source>
        <strain evidence="3">CBS 304.66</strain>
    </source>
</reference>
<dbReference type="InterPro" id="IPR051604">
    <property type="entry name" value="Ergot_Alk_Oxidoreductase"/>
</dbReference>
<accession>A0A9P4N948</accession>
<dbReference type="Proteomes" id="UP000800093">
    <property type="component" value="Unassembled WGS sequence"/>
</dbReference>
<dbReference type="InterPro" id="IPR008030">
    <property type="entry name" value="NmrA-like"/>
</dbReference>
<feature type="domain" description="NmrA-like" evidence="1">
    <location>
        <begin position="4"/>
        <end position="246"/>
    </location>
</feature>
<keyword evidence="3" id="KW-1185">Reference proteome</keyword>